<proteinExistence type="predicted"/>
<evidence type="ECO:0000313" key="2">
    <source>
        <dbReference type="Proteomes" id="UP001165064"/>
    </source>
</evidence>
<accession>A0ACB5TZ88</accession>
<dbReference type="EMBL" id="BSXS01010389">
    <property type="protein sequence ID" value="GME98128.1"/>
    <property type="molecule type" value="Genomic_DNA"/>
</dbReference>
<sequence>MKTSLIENLIDRFLTGLQNNQLTDSEASLYLLNALMANFNETNVTQFLVSNVKKLLDTDFLSAILPNVDQPQFQYFIQTSIQFLSSIDWFYKSNTEYLPKILHFLFSCMFQSKYQLSSSKAIALICDDCRSDLDQFLPNFEEVINEMVNSVEVEPLIRERIINSYASIIQGVKDPFIQGENLIKILNLIDGKAYQVVAELNNANGNSGSDTNPDRITTLVNKSQ</sequence>
<organism evidence="1 2">
    <name type="scientific">Ambrosiozyma monospora</name>
    <name type="common">Yeast</name>
    <name type="synonym">Endomycopsis monosporus</name>
    <dbReference type="NCBI Taxonomy" id="43982"/>
    <lineage>
        <taxon>Eukaryota</taxon>
        <taxon>Fungi</taxon>
        <taxon>Dikarya</taxon>
        <taxon>Ascomycota</taxon>
        <taxon>Saccharomycotina</taxon>
        <taxon>Pichiomycetes</taxon>
        <taxon>Pichiales</taxon>
        <taxon>Pichiaceae</taxon>
        <taxon>Ambrosiozyma</taxon>
    </lineage>
</organism>
<name>A0ACB5TZ88_AMBMO</name>
<dbReference type="Proteomes" id="UP001165064">
    <property type="component" value="Unassembled WGS sequence"/>
</dbReference>
<reference evidence="1" key="1">
    <citation type="submission" date="2023-04" db="EMBL/GenBank/DDBJ databases">
        <title>Ambrosiozyma monospora NBRC 10751.</title>
        <authorList>
            <person name="Ichikawa N."/>
            <person name="Sato H."/>
            <person name="Tonouchi N."/>
        </authorList>
    </citation>
    <scope>NUCLEOTIDE SEQUENCE</scope>
    <source>
        <strain evidence="1">NBRC 10751</strain>
    </source>
</reference>
<evidence type="ECO:0000313" key="1">
    <source>
        <dbReference type="EMBL" id="GME98128.1"/>
    </source>
</evidence>
<comment type="caution">
    <text evidence="1">The sequence shown here is derived from an EMBL/GenBank/DDBJ whole genome shotgun (WGS) entry which is preliminary data.</text>
</comment>
<protein>
    <submittedName>
        <fullName evidence="1">Unnamed protein product</fullName>
    </submittedName>
</protein>
<keyword evidence="2" id="KW-1185">Reference proteome</keyword>
<gene>
    <name evidence="1" type="ORF">Amon02_001041000</name>
</gene>